<dbReference type="Proteomes" id="UP000568022">
    <property type="component" value="Unassembled WGS sequence"/>
</dbReference>
<gene>
    <name evidence="2" type="ORF">FHS32_000137</name>
</gene>
<organism evidence="2 3">
    <name type="scientific">Streptomyces griseoloalbus</name>
    <dbReference type="NCBI Taxonomy" id="67303"/>
    <lineage>
        <taxon>Bacteria</taxon>
        <taxon>Bacillati</taxon>
        <taxon>Actinomycetota</taxon>
        <taxon>Actinomycetes</taxon>
        <taxon>Kitasatosporales</taxon>
        <taxon>Streptomycetaceae</taxon>
        <taxon>Streptomyces</taxon>
    </lineage>
</organism>
<feature type="compositionally biased region" description="Basic and acidic residues" evidence="1">
    <location>
        <begin position="153"/>
        <end position="166"/>
    </location>
</feature>
<accession>A0A7W8F6V9</accession>
<proteinExistence type="predicted"/>
<dbReference type="EMBL" id="JACHJE010000001">
    <property type="protein sequence ID" value="MBB5123425.1"/>
    <property type="molecule type" value="Genomic_DNA"/>
</dbReference>
<sequence>MGNERRFRRLVVDGTVWHWTVRQRSRPDYRDCRVTLSFSPEAPAHGVRRRLSLVFAPGPGRVISNSYFEAGTVVRLPDRAWLNLYEPGTARRLLDAAAPVLEISPSVRDLEVDGWPYFAEVVDRADSDTEAARHSSGPGVLGGHGRLLPSQPLHEETPYTGFDRND</sequence>
<name>A0A7W8F6V9_9ACTN</name>
<evidence type="ECO:0000313" key="2">
    <source>
        <dbReference type="EMBL" id="MBB5123425.1"/>
    </source>
</evidence>
<keyword evidence="3" id="KW-1185">Reference proteome</keyword>
<evidence type="ECO:0000256" key="1">
    <source>
        <dbReference type="SAM" id="MobiDB-lite"/>
    </source>
</evidence>
<dbReference type="AlphaFoldDB" id="A0A7W8F6V9"/>
<reference evidence="2 3" key="1">
    <citation type="submission" date="2020-08" db="EMBL/GenBank/DDBJ databases">
        <title>Genomic Encyclopedia of Type Strains, Phase III (KMG-III): the genomes of soil and plant-associated and newly described type strains.</title>
        <authorList>
            <person name="Whitman W."/>
        </authorList>
    </citation>
    <scope>NUCLEOTIDE SEQUENCE [LARGE SCALE GENOMIC DNA]</scope>
    <source>
        <strain evidence="2 3">CECT 3226</strain>
    </source>
</reference>
<feature type="region of interest" description="Disordered" evidence="1">
    <location>
        <begin position="128"/>
        <end position="166"/>
    </location>
</feature>
<comment type="caution">
    <text evidence="2">The sequence shown here is derived from an EMBL/GenBank/DDBJ whole genome shotgun (WGS) entry which is preliminary data.</text>
</comment>
<protein>
    <submittedName>
        <fullName evidence="2">Uncharacterized protein</fullName>
    </submittedName>
</protein>
<evidence type="ECO:0000313" key="3">
    <source>
        <dbReference type="Proteomes" id="UP000568022"/>
    </source>
</evidence>